<dbReference type="AlphaFoldDB" id="A0A7Z1AXB5"/>
<dbReference type="Pfam" id="PF10824">
    <property type="entry name" value="T7SS_ESX_EspC"/>
    <property type="match status" value="1"/>
</dbReference>
<sequence>MPDGFFTVDTDEVRAHAGTVEEFGGRVDVAADAGAHLTTLDDAYGLACQPFAQMLVEPQAKGTESIATAAAKLHSFAAKLNDTATDYDECERRLVEVMEDLLESLEDAAASIPDVAGGN</sequence>
<dbReference type="GO" id="GO:0009306">
    <property type="term" value="P:protein secretion"/>
    <property type="evidence" value="ECO:0007669"/>
    <property type="project" value="InterPro"/>
</dbReference>
<keyword evidence="2" id="KW-1185">Reference proteome</keyword>
<protein>
    <recommendedName>
        <fullName evidence="3">Excreted virulence factor EspC (Type VII ESX diderm)</fullName>
    </recommendedName>
</protein>
<dbReference type="InterPro" id="IPR022536">
    <property type="entry name" value="EspC"/>
</dbReference>
<name>A0A7Z1AXB5_9PSEU</name>
<evidence type="ECO:0000313" key="1">
    <source>
        <dbReference type="EMBL" id="OLF07540.1"/>
    </source>
</evidence>
<reference evidence="1 2" key="1">
    <citation type="submission" date="2016-12" db="EMBL/GenBank/DDBJ databases">
        <title>The draft genome sequence of Actinophytocola xinjiangensis.</title>
        <authorList>
            <person name="Wang W."/>
            <person name="Yuan L."/>
        </authorList>
    </citation>
    <scope>NUCLEOTIDE SEQUENCE [LARGE SCALE GENOMIC DNA]</scope>
    <source>
        <strain evidence="1 2">CGMCC 4.4663</strain>
    </source>
</reference>
<dbReference type="Proteomes" id="UP000185696">
    <property type="component" value="Unassembled WGS sequence"/>
</dbReference>
<comment type="caution">
    <text evidence="1">The sequence shown here is derived from an EMBL/GenBank/DDBJ whole genome shotgun (WGS) entry which is preliminary data.</text>
</comment>
<accession>A0A7Z1AXB5</accession>
<dbReference type="RefSeq" id="WP_075135780.1">
    <property type="nucleotide sequence ID" value="NZ_MSIF01000015.1"/>
</dbReference>
<evidence type="ECO:0008006" key="3">
    <source>
        <dbReference type="Google" id="ProtNLM"/>
    </source>
</evidence>
<organism evidence="1 2">
    <name type="scientific">Actinophytocola xinjiangensis</name>
    <dbReference type="NCBI Taxonomy" id="485602"/>
    <lineage>
        <taxon>Bacteria</taxon>
        <taxon>Bacillati</taxon>
        <taxon>Actinomycetota</taxon>
        <taxon>Actinomycetes</taxon>
        <taxon>Pseudonocardiales</taxon>
        <taxon>Pseudonocardiaceae</taxon>
    </lineage>
</organism>
<dbReference type="OrthoDB" id="3557316at2"/>
<gene>
    <name evidence="1" type="ORF">BLA60_26835</name>
</gene>
<dbReference type="EMBL" id="MSIF01000015">
    <property type="protein sequence ID" value="OLF07540.1"/>
    <property type="molecule type" value="Genomic_DNA"/>
</dbReference>
<evidence type="ECO:0000313" key="2">
    <source>
        <dbReference type="Proteomes" id="UP000185696"/>
    </source>
</evidence>
<proteinExistence type="predicted"/>